<gene>
    <name evidence="2" type="ORF">OVA965_LOCUS33133</name>
    <name evidence="3" type="ORF">TMI583_LOCUS34015</name>
</gene>
<reference evidence="3" key="1">
    <citation type="submission" date="2021-02" db="EMBL/GenBank/DDBJ databases">
        <authorList>
            <person name="Nowell W R."/>
        </authorList>
    </citation>
    <scope>NUCLEOTIDE SEQUENCE</scope>
</reference>
<keyword evidence="1" id="KW-0472">Membrane</keyword>
<keyword evidence="1" id="KW-0812">Transmembrane</keyword>
<protein>
    <submittedName>
        <fullName evidence="3">Uncharacterized protein</fullName>
    </submittedName>
</protein>
<proteinExistence type="predicted"/>
<accession>A0A8S2S901</accession>
<dbReference type="Proteomes" id="UP000682733">
    <property type="component" value="Unassembled WGS sequence"/>
</dbReference>
<dbReference type="EMBL" id="CAJNOK010026489">
    <property type="protein sequence ID" value="CAF1403883.1"/>
    <property type="molecule type" value="Genomic_DNA"/>
</dbReference>
<feature type="transmembrane region" description="Helical" evidence="1">
    <location>
        <begin position="21"/>
        <end position="41"/>
    </location>
</feature>
<organism evidence="3 4">
    <name type="scientific">Didymodactylos carnosus</name>
    <dbReference type="NCBI Taxonomy" id="1234261"/>
    <lineage>
        <taxon>Eukaryota</taxon>
        <taxon>Metazoa</taxon>
        <taxon>Spiralia</taxon>
        <taxon>Gnathifera</taxon>
        <taxon>Rotifera</taxon>
        <taxon>Eurotatoria</taxon>
        <taxon>Bdelloidea</taxon>
        <taxon>Philodinida</taxon>
        <taxon>Philodinidae</taxon>
        <taxon>Didymodactylos</taxon>
    </lineage>
</organism>
<dbReference type="EMBL" id="CAJOBA010048228">
    <property type="protein sequence ID" value="CAF4210223.1"/>
    <property type="molecule type" value="Genomic_DNA"/>
</dbReference>
<evidence type="ECO:0000313" key="3">
    <source>
        <dbReference type="EMBL" id="CAF4210223.1"/>
    </source>
</evidence>
<feature type="non-terminal residue" evidence="3">
    <location>
        <position position="1"/>
    </location>
</feature>
<keyword evidence="1" id="KW-1133">Transmembrane helix</keyword>
<name>A0A8S2S901_9BILA</name>
<feature type="transmembrane region" description="Helical" evidence="1">
    <location>
        <begin position="72"/>
        <end position="90"/>
    </location>
</feature>
<dbReference type="AlphaFoldDB" id="A0A8S2S901"/>
<dbReference type="Proteomes" id="UP000677228">
    <property type="component" value="Unassembled WGS sequence"/>
</dbReference>
<feature type="transmembrane region" description="Helical" evidence="1">
    <location>
        <begin position="97"/>
        <end position="123"/>
    </location>
</feature>
<comment type="caution">
    <text evidence="3">The sequence shown here is derived from an EMBL/GenBank/DDBJ whole genome shotgun (WGS) entry which is preliminary data.</text>
</comment>
<evidence type="ECO:0000313" key="4">
    <source>
        <dbReference type="Proteomes" id="UP000682733"/>
    </source>
</evidence>
<evidence type="ECO:0000256" key="1">
    <source>
        <dbReference type="SAM" id="Phobius"/>
    </source>
</evidence>
<sequence length="176" mass="20699">KIPKLNSSQPYRQSLSYMIPILIFKLFGSLVLIFSNYLYLITKCCLKTLYNDDDTPTNSCCNRNTLWHLSTYVIYFSFRFLSFLLGVSCANRYSPRAVAYTTISSLSLIPSVILLILECIHFFRLWTYRPNNAYNRRLHRSRLCFIPFEITNDAQFKQQNISLCKQQKKVSVKKFT</sequence>
<evidence type="ECO:0000313" key="2">
    <source>
        <dbReference type="EMBL" id="CAF1403883.1"/>
    </source>
</evidence>